<evidence type="ECO:0000313" key="6">
    <source>
        <dbReference type="Proteomes" id="UP000237923"/>
    </source>
</evidence>
<dbReference type="SUPFAM" id="SSF51735">
    <property type="entry name" value="NAD(P)-binding Rossmann-fold domains"/>
    <property type="match status" value="1"/>
</dbReference>
<sequence>MADFTDKTVLVTGSSRGIGLAIAKAFDAAGANVILHARSEISPETLAEFKSEPKTLQFDIADPEAAESSLKALYKQESFSGIDILINNAGITKDQLAIAMTPADFAQVVNVNLNGTFNVTQPVFKKMIRQKHGAIINLASVVGLMGNMGQANYSASKAGLVGLTKTLAKEGARRHIRVNAIAPGMIVSDMTGALPEKTQEEILKNIPLSRFGEASEIADVALFLAGNDYITGQTITVDGGLYI</sequence>
<dbReference type="CDD" id="cd05333">
    <property type="entry name" value="BKR_SDR_c"/>
    <property type="match status" value="1"/>
</dbReference>
<dbReference type="SMART" id="SM00822">
    <property type="entry name" value="PKS_KR"/>
    <property type="match status" value="1"/>
</dbReference>
<dbReference type="InterPro" id="IPR002347">
    <property type="entry name" value="SDR_fam"/>
</dbReference>
<dbReference type="GO" id="GO:0032787">
    <property type="term" value="P:monocarboxylic acid metabolic process"/>
    <property type="evidence" value="ECO:0007669"/>
    <property type="project" value="UniProtKB-ARBA"/>
</dbReference>
<feature type="domain" description="Ketoreductase" evidence="3">
    <location>
        <begin position="7"/>
        <end position="184"/>
    </location>
</feature>
<dbReference type="EC" id="1.1.1.100" evidence="5"/>
<dbReference type="FunFam" id="3.40.50.720:FF:000173">
    <property type="entry name" value="3-oxoacyl-[acyl-carrier protein] reductase"/>
    <property type="match status" value="1"/>
</dbReference>
<dbReference type="AlphaFoldDB" id="A0A2N9KB00"/>
<reference evidence="4 7" key="2">
    <citation type="submission" date="2018-02" db="EMBL/GenBank/DDBJ databases">
        <authorList>
            <person name="Rodrigo-Torres L."/>
            <person name="Arahal R. D."/>
            <person name="Lucena T."/>
        </authorList>
    </citation>
    <scope>NUCLEOTIDE SEQUENCE [LARGE SCALE GENOMIC DNA]</scope>
    <source>
        <strain evidence="4 7">CECT 8486</strain>
    </source>
</reference>
<dbReference type="InterPro" id="IPR057326">
    <property type="entry name" value="KR_dom"/>
</dbReference>
<dbReference type="Proteomes" id="UP000239237">
    <property type="component" value="Unassembled WGS sequence"/>
</dbReference>
<dbReference type="KEGG" id="lsu:A6B45_01455"/>
<dbReference type="InterPro" id="IPR020904">
    <property type="entry name" value="Sc_DH/Rdtase_CS"/>
</dbReference>
<dbReference type="EMBL" id="OKQU01000001">
    <property type="protein sequence ID" value="SPE07496.1"/>
    <property type="molecule type" value="Genomic_DNA"/>
</dbReference>
<dbReference type="Gene3D" id="3.40.50.720">
    <property type="entry name" value="NAD(P)-binding Rossmann-like Domain"/>
    <property type="match status" value="1"/>
</dbReference>
<dbReference type="RefSeq" id="WP_072613026.1">
    <property type="nucleotide sequence ID" value="NZ_AP017935.1"/>
</dbReference>
<evidence type="ECO:0000313" key="4">
    <source>
        <dbReference type="EMBL" id="SPD92217.1"/>
    </source>
</evidence>
<organism evidence="5 6">
    <name type="scientific">Leuconostoc suionicum</name>
    <dbReference type="NCBI Taxonomy" id="1511761"/>
    <lineage>
        <taxon>Bacteria</taxon>
        <taxon>Bacillati</taxon>
        <taxon>Bacillota</taxon>
        <taxon>Bacilli</taxon>
        <taxon>Lactobacillales</taxon>
        <taxon>Lactobacillaceae</taxon>
        <taxon>Leuconostoc</taxon>
    </lineage>
</organism>
<gene>
    <name evidence="5" type="primary">fabG_2</name>
    <name evidence="4" type="ORF">LES8486_01229</name>
    <name evidence="5" type="ORF">LES9216_01376</name>
</gene>
<dbReference type="NCBIfam" id="NF009466">
    <property type="entry name" value="PRK12826.1-2"/>
    <property type="match status" value="1"/>
</dbReference>
<keyword evidence="7" id="KW-1185">Reference proteome</keyword>
<accession>A0A2N9KB00</accession>
<reference evidence="5 6" key="1">
    <citation type="submission" date="2018-02" db="EMBL/GenBank/DDBJ databases">
        <authorList>
            <person name="Cohen D.B."/>
            <person name="Kent A.D."/>
        </authorList>
    </citation>
    <scope>NUCLEOTIDE SEQUENCE [LARGE SCALE GENOMIC DNA]</scope>
    <source>
        <strain evidence="5 6">CECT 9216</strain>
    </source>
</reference>
<dbReference type="Pfam" id="PF13561">
    <property type="entry name" value="adh_short_C2"/>
    <property type="match status" value="1"/>
</dbReference>
<comment type="similarity">
    <text evidence="1">Belongs to the short-chain dehydrogenases/reductases (SDR) family.</text>
</comment>
<evidence type="ECO:0000313" key="5">
    <source>
        <dbReference type="EMBL" id="SPE07496.1"/>
    </source>
</evidence>
<dbReference type="GO" id="GO:0004316">
    <property type="term" value="F:3-oxoacyl-[acyl-carrier-protein] reductase (NADPH) activity"/>
    <property type="evidence" value="ECO:0007669"/>
    <property type="project" value="UniProtKB-EC"/>
</dbReference>
<evidence type="ECO:0000259" key="3">
    <source>
        <dbReference type="SMART" id="SM00822"/>
    </source>
</evidence>
<dbReference type="PANTHER" id="PTHR42879:SF2">
    <property type="entry name" value="3-OXOACYL-[ACYL-CARRIER-PROTEIN] REDUCTASE FABG"/>
    <property type="match status" value="1"/>
</dbReference>
<evidence type="ECO:0000313" key="7">
    <source>
        <dbReference type="Proteomes" id="UP000239237"/>
    </source>
</evidence>
<dbReference type="PRINTS" id="PR00080">
    <property type="entry name" value="SDRFAMILY"/>
</dbReference>
<evidence type="ECO:0000256" key="2">
    <source>
        <dbReference type="ARBA" id="ARBA00023002"/>
    </source>
</evidence>
<dbReference type="InterPro" id="IPR036291">
    <property type="entry name" value="NAD(P)-bd_dom_sf"/>
</dbReference>
<dbReference type="Proteomes" id="UP000237923">
    <property type="component" value="Unassembled WGS sequence"/>
</dbReference>
<dbReference type="PRINTS" id="PR00081">
    <property type="entry name" value="GDHRDH"/>
</dbReference>
<keyword evidence="2 5" id="KW-0560">Oxidoreductase</keyword>
<proteinExistence type="inferred from homology"/>
<dbReference type="GeneID" id="99673437"/>
<protein>
    <submittedName>
        <fullName evidence="5">3-oxoacyl-[acyl-carrier-protein] reductase FabG</fullName>
        <ecNumber evidence="5">1.1.1.100</ecNumber>
    </submittedName>
</protein>
<dbReference type="EMBL" id="OKQR01000001">
    <property type="protein sequence ID" value="SPD92217.1"/>
    <property type="molecule type" value="Genomic_DNA"/>
</dbReference>
<name>A0A2N9KB00_9LACO</name>
<dbReference type="PROSITE" id="PS00061">
    <property type="entry name" value="ADH_SHORT"/>
    <property type="match status" value="1"/>
</dbReference>
<dbReference type="PANTHER" id="PTHR42879">
    <property type="entry name" value="3-OXOACYL-(ACYL-CARRIER-PROTEIN) REDUCTASE"/>
    <property type="match status" value="1"/>
</dbReference>
<evidence type="ECO:0000256" key="1">
    <source>
        <dbReference type="ARBA" id="ARBA00006484"/>
    </source>
</evidence>
<dbReference type="InterPro" id="IPR050259">
    <property type="entry name" value="SDR"/>
</dbReference>